<accession>A0AAJ6JVX9</accession>
<sequence>MKDEVKWRQKNLLRQVNLFLGLYTIGGTVFAYLCAQEPILIFFLIFLIPIGVICMLGLLIGLLLQIRKIEKVAVDKTAYRTWNTKVAKLLLSWIIIFIVGIAGGVQLGKYTVLRQENSFIMPLQRELTQKYHQAGFMGDIKVTKVAKDRTEAGSGYYGSYTYAEKLEPGKTYQKKLWVNFRPSELEQIDIGTKALRKGELDSRYQRSTENLVALKESAAQQQPAVKAELKQIKQQFKTLFPQEKITNVGVCMYPFEETDPKFQKVAAVIAKNQQEKLPLGGYYNLDIPQFVKEGLYYYYVDIATQDPYAFNTDSLRELSYAGLPDGNYHLHFEAESPYAENGLELQLQNGEIIKLESTEYTE</sequence>
<proteinExistence type="predicted"/>
<dbReference type="AlphaFoldDB" id="A0AAJ6JVX9"/>
<dbReference type="RefSeq" id="WP_283534602.1">
    <property type="nucleotide sequence ID" value="NZ_CP123751.1"/>
</dbReference>
<keyword evidence="1" id="KW-0812">Transmembrane</keyword>
<reference evidence="2" key="1">
    <citation type="submission" date="2023-04" db="EMBL/GenBank/DDBJ databases">
        <title>Four porcine-derived lactic acid bacteria strains analyses and their evaluation as potential probiotics based on genomics.</title>
        <authorList>
            <person name="Niu D."/>
        </authorList>
    </citation>
    <scope>NUCLEOTIDE SEQUENCE</scope>
    <source>
        <strain evidence="2">ZSB1</strain>
    </source>
</reference>
<name>A0AAJ6JVX9_9LACO</name>
<evidence type="ECO:0000313" key="3">
    <source>
        <dbReference type="Proteomes" id="UP001238155"/>
    </source>
</evidence>
<evidence type="ECO:0000256" key="1">
    <source>
        <dbReference type="SAM" id="Phobius"/>
    </source>
</evidence>
<keyword evidence="1" id="KW-0472">Membrane</keyword>
<feature type="transmembrane region" description="Helical" evidence="1">
    <location>
        <begin position="39"/>
        <end position="65"/>
    </location>
</feature>
<dbReference type="EMBL" id="CP123751">
    <property type="protein sequence ID" value="WHQ79911.1"/>
    <property type="molecule type" value="Genomic_DNA"/>
</dbReference>
<feature type="transmembrane region" description="Helical" evidence="1">
    <location>
        <begin position="86"/>
        <end position="107"/>
    </location>
</feature>
<gene>
    <name evidence="2" type="ORF">QFF56_08160</name>
</gene>
<feature type="transmembrane region" description="Helical" evidence="1">
    <location>
        <begin position="12"/>
        <end position="33"/>
    </location>
</feature>
<protein>
    <submittedName>
        <fullName evidence="2">Uncharacterized protein</fullName>
    </submittedName>
</protein>
<evidence type="ECO:0000313" key="2">
    <source>
        <dbReference type="EMBL" id="WHQ79911.1"/>
    </source>
</evidence>
<dbReference type="Proteomes" id="UP001238155">
    <property type="component" value="Chromosome"/>
</dbReference>
<organism evidence="2 3">
    <name type="scientific">Ligilactobacillus animalis</name>
    <dbReference type="NCBI Taxonomy" id="1605"/>
    <lineage>
        <taxon>Bacteria</taxon>
        <taxon>Bacillati</taxon>
        <taxon>Bacillota</taxon>
        <taxon>Bacilli</taxon>
        <taxon>Lactobacillales</taxon>
        <taxon>Lactobacillaceae</taxon>
        <taxon>Ligilactobacillus</taxon>
    </lineage>
</organism>
<keyword evidence="1" id="KW-1133">Transmembrane helix</keyword>